<evidence type="ECO:0000259" key="2">
    <source>
        <dbReference type="Pfam" id="PF12697"/>
    </source>
</evidence>
<dbReference type="InterPro" id="IPR049168">
    <property type="entry name" value="Glyco_hydro_134"/>
</dbReference>
<dbReference type="Pfam" id="PF21087">
    <property type="entry name" value="Glyco_hydro_134"/>
    <property type="match status" value="1"/>
</dbReference>
<dbReference type="AlphaFoldDB" id="A0A2G7G8E5"/>
<name>A0A2G7G8E5_9EURO</name>
<proteinExistence type="predicted"/>
<dbReference type="PANTHER" id="PTHR37017:SF3">
    <property type="entry name" value="AB HYDROLASE-1 DOMAIN-CONTAINING PROTEIN"/>
    <property type="match status" value="1"/>
</dbReference>
<dbReference type="EMBL" id="NEXV01000078">
    <property type="protein sequence ID" value="PIG89120.1"/>
    <property type="molecule type" value="Genomic_DNA"/>
</dbReference>
<dbReference type="Gene3D" id="3.40.50.1820">
    <property type="entry name" value="alpha/beta hydrolase"/>
    <property type="match status" value="1"/>
</dbReference>
<feature type="chain" id="PRO_5013687812" description="AB hydrolase-1 domain-containing protein" evidence="1">
    <location>
        <begin position="19"/>
        <end position="423"/>
    </location>
</feature>
<protein>
    <recommendedName>
        <fullName evidence="2">AB hydrolase-1 domain-containing protein</fullName>
    </recommendedName>
</protein>
<feature type="domain" description="AB hydrolase-1" evidence="2">
    <location>
        <begin position="192"/>
        <end position="413"/>
    </location>
</feature>
<accession>A0A2G7G8E5</accession>
<gene>
    <name evidence="3" type="ORF">AARAC_008778</name>
</gene>
<dbReference type="Proteomes" id="UP000231358">
    <property type="component" value="Unassembled WGS sequence"/>
</dbReference>
<keyword evidence="1" id="KW-0732">Signal</keyword>
<evidence type="ECO:0000313" key="4">
    <source>
        <dbReference type="Proteomes" id="UP000231358"/>
    </source>
</evidence>
<dbReference type="PANTHER" id="PTHR37017">
    <property type="entry name" value="AB HYDROLASE-1 DOMAIN-CONTAINING PROTEIN-RELATED"/>
    <property type="match status" value="1"/>
</dbReference>
<reference evidence="3 4" key="1">
    <citation type="submission" date="2017-05" db="EMBL/GenBank/DDBJ databases">
        <title>Genome sequence for an aflatoxigenic pathogen of Argentinian peanut, Aspergillus arachidicola.</title>
        <authorList>
            <person name="Moore G."/>
            <person name="Beltz S.B."/>
            <person name="Mack B.M."/>
        </authorList>
    </citation>
    <scope>NUCLEOTIDE SEQUENCE [LARGE SCALE GENOMIC DNA]</scope>
    <source>
        <strain evidence="3 4">CBS 117610</strain>
    </source>
</reference>
<evidence type="ECO:0000256" key="1">
    <source>
        <dbReference type="SAM" id="SignalP"/>
    </source>
</evidence>
<comment type="caution">
    <text evidence="3">The sequence shown here is derived from an EMBL/GenBank/DDBJ whole genome shotgun (WGS) entry which is preliminary data.</text>
</comment>
<dbReference type="InterPro" id="IPR052897">
    <property type="entry name" value="Sec-Metab_Biosynth_Hydrolase"/>
</dbReference>
<dbReference type="InterPro" id="IPR029058">
    <property type="entry name" value="AB_hydrolase_fold"/>
</dbReference>
<sequence>MKLFIPYIAAIFATGVLAAPTPAASLDVSLEKRADRGQYTVSGLGDRKKAIIEAGGNSLDLAIAMLEIEDMDTAHYPYGDAKTYDAANFGLFKQNWGLLRECAHRYGFKGKSEDQWNDGAVMNSDVYADVASRWDCQNYYGYDKWFAGHRNGASGLANPYTEDINTYKSAVEWIQSQIDSNEEYKSRNPTILIIPDLWEGPTVFNPVSTLLRASNLKSEIATLPSTGTISPGNPSFKDDVIAVRTHIEKLVQQGEDIVLVLHSAGGFIGSEAMEGLSKKDREERGLSGGVVGIVFVASAVVEEGYVHGDLPFGVVEGGALHCVQPEQTLFNDLDEEEKGKWLEVLRPQPAQGWNGTTTYAGWKDVKSVYLVCEKDQIIPAFLQEELAGLAESRIERCSAGHMPHLSQPSRIVEVIKDAVAAFA</sequence>
<evidence type="ECO:0000313" key="3">
    <source>
        <dbReference type="EMBL" id="PIG89120.1"/>
    </source>
</evidence>
<organism evidence="3 4">
    <name type="scientific">Aspergillus arachidicola</name>
    <dbReference type="NCBI Taxonomy" id="656916"/>
    <lineage>
        <taxon>Eukaryota</taxon>
        <taxon>Fungi</taxon>
        <taxon>Dikarya</taxon>
        <taxon>Ascomycota</taxon>
        <taxon>Pezizomycotina</taxon>
        <taxon>Eurotiomycetes</taxon>
        <taxon>Eurotiomycetidae</taxon>
        <taxon>Eurotiales</taxon>
        <taxon>Aspergillaceae</taxon>
        <taxon>Aspergillus</taxon>
        <taxon>Aspergillus subgen. Circumdati</taxon>
    </lineage>
</organism>
<feature type="signal peptide" evidence="1">
    <location>
        <begin position="1"/>
        <end position="18"/>
    </location>
</feature>
<dbReference type="Pfam" id="PF12697">
    <property type="entry name" value="Abhydrolase_6"/>
    <property type="match status" value="1"/>
</dbReference>
<dbReference type="SUPFAM" id="SSF53474">
    <property type="entry name" value="alpha/beta-Hydrolases"/>
    <property type="match status" value="1"/>
</dbReference>
<keyword evidence="4" id="KW-1185">Reference proteome</keyword>
<dbReference type="InterPro" id="IPR000073">
    <property type="entry name" value="AB_hydrolase_1"/>
</dbReference>